<dbReference type="AlphaFoldDB" id="A0AAD2CLG3"/>
<organism evidence="1 2">
    <name type="scientific">Cylindrotheca closterium</name>
    <dbReference type="NCBI Taxonomy" id="2856"/>
    <lineage>
        <taxon>Eukaryota</taxon>
        <taxon>Sar</taxon>
        <taxon>Stramenopiles</taxon>
        <taxon>Ochrophyta</taxon>
        <taxon>Bacillariophyta</taxon>
        <taxon>Bacillariophyceae</taxon>
        <taxon>Bacillariophycidae</taxon>
        <taxon>Bacillariales</taxon>
        <taxon>Bacillariaceae</taxon>
        <taxon>Cylindrotheca</taxon>
    </lineage>
</organism>
<comment type="caution">
    <text evidence="1">The sequence shown here is derived from an EMBL/GenBank/DDBJ whole genome shotgun (WGS) entry which is preliminary data.</text>
</comment>
<gene>
    <name evidence="1" type="ORF">CYCCA115_LOCUS6060</name>
</gene>
<proteinExistence type="predicted"/>
<sequence length="189" mass="21514">MSLQAKLKAATFDDIVTDQVAINRFTNARDRLTRLRSVAGVVIKDIPVDLLRILVGVSRLNLGSPTEMKKADMKKGDYCEFIGTKVQEYQIAKANGTLATMYNPAPTIVTVRKWNIIRLIKCLLCEAMHSILDKRNGSLTREELNDQKRTGQTFHEWLMVLYHDLSQFKKSAYPDIYNDPLDTICGTYQ</sequence>
<dbReference type="EMBL" id="CAKOGP040000702">
    <property type="protein sequence ID" value="CAJ1938284.1"/>
    <property type="molecule type" value="Genomic_DNA"/>
</dbReference>
<name>A0AAD2CLG3_9STRA</name>
<dbReference type="Proteomes" id="UP001295423">
    <property type="component" value="Unassembled WGS sequence"/>
</dbReference>
<accession>A0AAD2CLG3</accession>
<evidence type="ECO:0000313" key="2">
    <source>
        <dbReference type="Proteomes" id="UP001295423"/>
    </source>
</evidence>
<protein>
    <submittedName>
        <fullName evidence="1">Uncharacterized protein</fullName>
    </submittedName>
</protein>
<reference evidence="1" key="1">
    <citation type="submission" date="2023-08" db="EMBL/GenBank/DDBJ databases">
        <authorList>
            <person name="Audoor S."/>
            <person name="Bilcke G."/>
        </authorList>
    </citation>
    <scope>NUCLEOTIDE SEQUENCE</scope>
</reference>
<keyword evidence="2" id="KW-1185">Reference proteome</keyword>
<evidence type="ECO:0000313" key="1">
    <source>
        <dbReference type="EMBL" id="CAJ1938284.1"/>
    </source>
</evidence>